<evidence type="ECO:0000313" key="9">
    <source>
        <dbReference type="EMBL" id="KAK5168731.1"/>
    </source>
</evidence>
<evidence type="ECO:0000256" key="3">
    <source>
        <dbReference type="ARBA" id="ARBA00023015"/>
    </source>
</evidence>
<dbReference type="Gene3D" id="2.30.31.10">
    <property type="entry name" value="Transcriptional Coactivator Pc4, Chain A"/>
    <property type="match status" value="1"/>
</dbReference>
<comment type="similarity">
    <text evidence="2">Belongs to the transcriptional coactivator PC4 family.</text>
</comment>
<name>A0AAV9P705_9PEZI</name>
<evidence type="ECO:0000256" key="4">
    <source>
        <dbReference type="ARBA" id="ARBA00023125"/>
    </source>
</evidence>
<feature type="compositionally biased region" description="Basic and acidic residues" evidence="7">
    <location>
        <begin position="123"/>
        <end position="132"/>
    </location>
</feature>
<protein>
    <recommendedName>
        <fullName evidence="8">Transcriptional coactivator p15 (PC4) C-terminal domain-containing protein</fullName>
    </recommendedName>
</protein>
<gene>
    <name evidence="9" type="ORF">LTR77_006040</name>
</gene>
<keyword evidence="5" id="KW-0804">Transcription</keyword>
<evidence type="ECO:0000256" key="5">
    <source>
        <dbReference type="ARBA" id="ARBA00023163"/>
    </source>
</evidence>
<feature type="compositionally biased region" description="Acidic residues" evidence="7">
    <location>
        <begin position="143"/>
        <end position="178"/>
    </location>
</feature>
<dbReference type="GO" id="GO:0005634">
    <property type="term" value="C:nucleus"/>
    <property type="evidence" value="ECO:0007669"/>
    <property type="project" value="UniProtKB-SubCell"/>
</dbReference>
<evidence type="ECO:0000313" key="10">
    <source>
        <dbReference type="Proteomes" id="UP001337655"/>
    </source>
</evidence>
<sequence length="206" mass="22934">MVRTKKATARGTAGRASKPKARKAADYDSDAGSVEDGPSSKKQKTAPSRDMQIDDEGKEYWEISGKRRLQISDYDGNTFIAIREFYEKDGKTLPGKKGISMSVEQYAAVVELLPQIEGVLKGRGVEVPRPKYGEGAVQAPKEEVEDEDAGDGQEDEREDGMDDEKEDGHEVEEDGNDVEESKSEGRLDRFKMTSKEEKDEYEGDEE</sequence>
<keyword evidence="3" id="KW-0805">Transcription regulation</keyword>
<keyword evidence="10" id="KW-1185">Reference proteome</keyword>
<dbReference type="GO" id="GO:0060261">
    <property type="term" value="P:positive regulation of transcription initiation by RNA polymerase II"/>
    <property type="evidence" value="ECO:0007669"/>
    <property type="project" value="InterPro"/>
</dbReference>
<dbReference type="InterPro" id="IPR003173">
    <property type="entry name" value="PC4_C"/>
</dbReference>
<dbReference type="Pfam" id="PF02229">
    <property type="entry name" value="PC4"/>
    <property type="match status" value="1"/>
</dbReference>
<accession>A0AAV9P705</accession>
<comment type="subcellular location">
    <subcellularLocation>
        <location evidence="1">Nucleus</location>
    </subcellularLocation>
</comment>
<evidence type="ECO:0000256" key="6">
    <source>
        <dbReference type="ARBA" id="ARBA00023242"/>
    </source>
</evidence>
<dbReference type="GO" id="GO:0003677">
    <property type="term" value="F:DNA binding"/>
    <property type="evidence" value="ECO:0007669"/>
    <property type="project" value="UniProtKB-KW"/>
</dbReference>
<evidence type="ECO:0000259" key="8">
    <source>
        <dbReference type="Pfam" id="PF02229"/>
    </source>
</evidence>
<evidence type="ECO:0000256" key="1">
    <source>
        <dbReference type="ARBA" id="ARBA00004123"/>
    </source>
</evidence>
<keyword evidence="6" id="KW-0539">Nucleus</keyword>
<dbReference type="RefSeq" id="XP_064658197.1">
    <property type="nucleotide sequence ID" value="XM_064803282.1"/>
</dbReference>
<dbReference type="PANTHER" id="PTHR13215">
    <property type="entry name" value="RNA POLYMERASE II TRANSCRIPTIONAL COACTIVATOR"/>
    <property type="match status" value="1"/>
</dbReference>
<keyword evidence="4" id="KW-0238">DNA-binding</keyword>
<dbReference type="InterPro" id="IPR045125">
    <property type="entry name" value="Sub1/Tcp4-like"/>
</dbReference>
<feature type="compositionally biased region" description="Basic and acidic residues" evidence="7">
    <location>
        <begin position="179"/>
        <end position="198"/>
    </location>
</feature>
<proteinExistence type="inferred from homology"/>
<dbReference type="GeneID" id="89927380"/>
<evidence type="ECO:0000256" key="7">
    <source>
        <dbReference type="SAM" id="MobiDB-lite"/>
    </source>
</evidence>
<organism evidence="9 10">
    <name type="scientific">Saxophila tyrrhenica</name>
    <dbReference type="NCBI Taxonomy" id="1690608"/>
    <lineage>
        <taxon>Eukaryota</taxon>
        <taxon>Fungi</taxon>
        <taxon>Dikarya</taxon>
        <taxon>Ascomycota</taxon>
        <taxon>Pezizomycotina</taxon>
        <taxon>Dothideomycetes</taxon>
        <taxon>Dothideomycetidae</taxon>
        <taxon>Mycosphaerellales</taxon>
        <taxon>Extremaceae</taxon>
        <taxon>Saxophila</taxon>
    </lineage>
</organism>
<feature type="domain" description="Transcriptional coactivator p15 (PC4) C-terminal" evidence="8">
    <location>
        <begin position="61"/>
        <end position="111"/>
    </location>
</feature>
<dbReference type="Proteomes" id="UP001337655">
    <property type="component" value="Unassembled WGS sequence"/>
</dbReference>
<reference evidence="9 10" key="1">
    <citation type="submission" date="2023-08" db="EMBL/GenBank/DDBJ databases">
        <title>Black Yeasts Isolated from many extreme environments.</title>
        <authorList>
            <person name="Coleine C."/>
            <person name="Stajich J.E."/>
            <person name="Selbmann L."/>
        </authorList>
    </citation>
    <scope>NUCLEOTIDE SEQUENCE [LARGE SCALE GENOMIC DNA]</scope>
    <source>
        <strain evidence="9 10">CCFEE 5935</strain>
    </source>
</reference>
<evidence type="ECO:0000256" key="2">
    <source>
        <dbReference type="ARBA" id="ARBA00009001"/>
    </source>
</evidence>
<dbReference type="AlphaFoldDB" id="A0AAV9P705"/>
<dbReference type="GO" id="GO:0003713">
    <property type="term" value="F:transcription coactivator activity"/>
    <property type="evidence" value="ECO:0007669"/>
    <property type="project" value="InterPro"/>
</dbReference>
<dbReference type="SUPFAM" id="SSF54447">
    <property type="entry name" value="ssDNA-binding transcriptional regulator domain"/>
    <property type="match status" value="1"/>
</dbReference>
<feature type="region of interest" description="Disordered" evidence="7">
    <location>
        <begin position="120"/>
        <end position="206"/>
    </location>
</feature>
<comment type="caution">
    <text evidence="9">The sequence shown here is derived from an EMBL/GenBank/DDBJ whole genome shotgun (WGS) entry which is preliminary data.</text>
</comment>
<dbReference type="InterPro" id="IPR009044">
    <property type="entry name" value="ssDNA-bd_transcriptional_reg"/>
</dbReference>
<feature type="region of interest" description="Disordered" evidence="7">
    <location>
        <begin position="1"/>
        <end position="57"/>
    </location>
</feature>
<dbReference type="EMBL" id="JAVRRT010000009">
    <property type="protein sequence ID" value="KAK5168731.1"/>
    <property type="molecule type" value="Genomic_DNA"/>
</dbReference>